<dbReference type="InterPro" id="IPR006366">
    <property type="entry name" value="CobA/CysG_C"/>
</dbReference>
<dbReference type="FunFam" id="3.40.1010.10:FF:000001">
    <property type="entry name" value="Siroheme synthase"/>
    <property type="match status" value="1"/>
</dbReference>
<evidence type="ECO:0000256" key="9">
    <source>
        <dbReference type="ARBA" id="ARBA00023244"/>
    </source>
</evidence>
<feature type="domain" description="Tetrapyrrole methylase" evidence="14">
    <location>
        <begin position="30"/>
        <end position="237"/>
    </location>
</feature>
<evidence type="ECO:0000256" key="6">
    <source>
        <dbReference type="ARBA" id="ARBA00022691"/>
    </source>
</evidence>
<dbReference type="PANTHER" id="PTHR45790">
    <property type="entry name" value="SIROHEME SYNTHASE-RELATED"/>
    <property type="match status" value="1"/>
</dbReference>
<dbReference type="Proteomes" id="UP000014461">
    <property type="component" value="Unassembled WGS sequence"/>
</dbReference>
<keyword evidence="4 15" id="KW-0489">Methyltransferase</keyword>
<evidence type="ECO:0000256" key="12">
    <source>
        <dbReference type="ARBA" id="ARBA00060548"/>
    </source>
</evidence>
<keyword evidence="5 15" id="KW-0808">Transferase</keyword>
<evidence type="ECO:0000313" key="16">
    <source>
        <dbReference type="Proteomes" id="UP000014461"/>
    </source>
</evidence>
<dbReference type="Gene3D" id="3.40.1010.10">
    <property type="entry name" value="Cobalt-precorrin-4 Transmethylase, Domain 1"/>
    <property type="match status" value="1"/>
</dbReference>
<evidence type="ECO:0000256" key="2">
    <source>
        <dbReference type="ARBA" id="ARBA00012162"/>
    </source>
</evidence>
<keyword evidence="9" id="KW-0627">Porphyrin biosynthesis</keyword>
<gene>
    <name evidence="15" type="ORF">AALB_2578</name>
</gene>
<keyword evidence="8" id="KW-0456">Lyase</keyword>
<proteinExistence type="inferred from homology"/>
<accession>R9PMJ8</accession>
<dbReference type="FunFam" id="3.30.950.10:FF:000001">
    <property type="entry name" value="Siroheme synthase"/>
    <property type="match status" value="1"/>
</dbReference>
<dbReference type="InterPro" id="IPR014776">
    <property type="entry name" value="4pyrrole_Mease_sub2"/>
</dbReference>
<comment type="similarity">
    <text evidence="1">Belongs to the precorrin methyltransferase family.</text>
</comment>
<keyword evidence="7" id="KW-0560">Oxidoreductase</keyword>
<dbReference type="InterPro" id="IPR000878">
    <property type="entry name" value="4pyrrol_Mease"/>
</dbReference>
<dbReference type="NCBIfam" id="TIGR01469">
    <property type="entry name" value="cobA_cysG_Cterm"/>
    <property type="match status" value="1"/>
</dbReference>
<protein>
    <recommendedName>
        <fullName evidence="2">uroporphyrinogen-III C-methyltransferase</fullName>
        <ecNumber evidence="2">2.1.1.107</ecNumber>
    </recommendedName>
</protein>
<comment type="pathway">
    <text evidence="11">Porphyrin-containing compound metabolism; siroheme biosynthesis; precorrin-2 from uroporphyrinogen III: step 1/1.</text>
</comment>
<keyword evidence="16" id="KW-1185">Reference proteome</keyword>
<evidence type="ECO:0000256" key="11">
    <source>
        <dbReference type="ARBA" id="ARBA00025705"/>
    </source>
</evidence>
<dbReference type="GO" id="GO:0016491">
    <property type="term" value="F:oxidoreductase activity"/>
    <property type="evidence" value="ECO:0007669"/>
    <property type="project" value="UniProtKB-KW"/>
</dbReference>
<dbReference type="GO" id="GO:0019354">
    <property type="term" value="P:siroheme biosynthetic process"/>
    <property type="evidence" value="ECO:0007669"/>
    <property type="project" value="UniProtKB-UniPathway"/>
</dbReference>
<dbReference type="EMBL" id="BARX01000017">
    <property type="protein sequence ID" value="GAD02498.1"/>
    <property type="molecule type" value="Genomic_DNA"/>
</dbReference>
<dbReference type="InterPro" id="IPR003043">
    <property type="entry name" value="Uropor_MeTrfase_CS"/>
</dbReference>
<keyword evidence="6" id="KW-0949">S-adenosyl-L-methionine</keyword>
<dbReference type="STRING" id="1331007.AALB_2578"/>
<evidence type="ECO:0000256" key="10">
    <source>
        <dbReference type="ARBA" id="ARBA00023268"/>
    </source>
</evidence>
<evidence type="ECO:0000256" key="7">
    <source>
        <dbReference type="ARBA" id="ARBA00023002"/>
    </source>
</evidence>
<name>R9PMJ8_AGAAL</name>
<dbReference type="GO" id="GO:0016829">
    <property type="term" value="F:lyase activity"/>
    <property type="evidence" value="ECO:0007669"/>
    <property type="project" value="UniProtKB-KW"/>
</dbReference>
<comment type="pathway">
    <text evidence="12">Cofactor biosynthesis; adenosylcobalamin biosynthesis; precorrin-2 from uroporphyrinogen III: step 1/1.</text>
</comment>
<reference evidence="15" key="1">
    <citation type="journal article" date="2013" name="Genome Announc.">
        <title>Draft Genome Sequence of Agarivorans albus Strain MKT 106T, an Agarolytic Marine Bacterium.</title>
        <authorList>
            <person name="Yasuike M."/>
            <person name="Nakamura Y."/>
            <person name="Kai W."/>
            <person name="Fujiwara A."/>
            <person name="Fukui Y."/>
            <person name="Satomi M."/>
            <person name="Sano M."/>
        </authorList>
    </citation>
    <scope>NUCLEOTIDE SEQUENCE [LARGE SCALE GENOMIC DNA]</scope>
</reference>
<evidence type="ECO:0000256" key="3">
    <source>
        <dbReference type="ARBA" id="ARBA00022573"/>
    </source>
</evidence>
<dbReference type="GO" id="GO:0009236">
    <property type="term" value="P:cobalamin biosynthetic process"/>
    <property type="evidence" value="ECO:0007669"/>
    <property type="project" value="UniProtKB-KW"/>
</dbReference>
<evidence type="ECO:0000256" key="4">
    <source>
        <dbReference type="ARBA" id="ARBA00022603"/>
    </source>
</evidence>
<comment type="caution">
    <text evidence="15">The sequence shown here is derived from an EMBL/GenBank/DDBJ whole genome shotgun (WGS) entry which is preliminary data.</text>
</comment>
<dbReference type="PROSITE" id="PS00839">
    <property type="entry name" value="SUMT_1"/>
    <property type="match status" value="1"/>
</dbReference>
<dbReference type="InterPro" id="IPR014777">
    <property type="entry name" value="4pyrrole_Mease_sub1"/>
</dbReference>
<dbReference type="UniPathway" id="UPA00262">
    <property type="reaction ID" value="UER00211"/>
</dbReference>
<evidence type="ECO:0000259" key="14">
    <source>
        <dbReference type="Pfam" id="PF00590"/>
    </source>
</evidence>
<dbReference type="NCBIfam" id="NF004790">
    <property type="entry name" value="PRK06136.1"/>
    <property type="match status" value="1"/>
</dbReference>
<evidence type="ECO:0000256" key="8">
    <source>
        <dbReference type="ARBA" id="ARBA00023239"/>
    </source>
</evidence>
<dbReference type="SUPFAM" id="SSF53790">
    <property type="entry name" value="Tetrapyrrole methylase"/>
    <property type="match status" value="1"/>
</dbReference>
<dbReference type="PANTHER" id="PTHR45790:SF1">
    <property type="entry name" value="SIROHEME SYNTHASE"/>
    <property type="match status" value="1"/>
</dbReference>
<sequence length="287" mass="31316">MRDSDMSIQRISQHPKTSQKQPIETGMVDLVGAGPGDPELLTLKALRSIEQADLVLYDRLVSEEILALIPSNTKTIYVGKAKANHCIPQEQLNLYMVDKAKQGLRICRLKGGDPFVFGRGSEELSVLHEHDVPARVIPGITAASGCTSYAGIPLTHRGLATGCSFITGHKQDGKLDIDWAQLAQLDHTLVFYMGLSSLPEISQQLQRFGKSAKTPAALIEKGCQSDQRVVTGQLDQLPTLASEHQLQSPTLIVIGEVVSLREQLNWLSKLDANQNQFELENSAALSA</sequence>
<feature type="compositionally biased region" description="Polar residues" evidence="13">
    <location>
        <begin position="1"/>
        <end position="22"/>
    </location>
</feature>
<dbReference type="AlphaFoldDB" id="R9PMJ8"/>
<dbReference type="Pfam" id="PF00590">
    <property type="entry name" value="TP_methylase"/>
    <property type="match status" value="1"/>
</dbReference>
<dbReference type="InterPro" id="IPR050161">
    <property type="entry name" value="Siro_Cobalamin_biosynth"/>
</dbReference>
<evidence type="ECO:0000256" key="13">
    <source>
        <dbReference type="SAM" id="MobiDB-lite"/>
    </source>
</evidence>
<evidence type="ECO:0000256" key="1">
    <source>
        <dbReference type="ARBA" id="ARBA00005879"/>
    </source>
</evidence>
<dbReference type="GO" id="GO:0004851">
    <property type="term" value="F:uroporphyrin-III C-methyltransferase activity"/>
    <property type="evidence" value="ECO:0007669"/>
    <property type="project" value="UniProtKB-EC"/>
</dbReference>
<dbReference type="CDD" id="cd11642">
    <property type="entry name" value="SUMT"/>
    <property type="match status" value="1"/>
</dbReference>
<feature type="region of interest" description="Disordered" evidence="13">
    <location>
        <begin position="1"/>
        <end position="24"/>
    </location>
</feature>
<keyword evidence="3" id="KW-0169">Cobalamin biosynthesis</keyword>
<organism evidence="15 16">
    <name type="scientific">Agarivorans albus MKT 106</name>
    <dbReference type="NCBI Taxonomy" id="1331007"/>
    <lineage>
        <taxon>Bacteria</taxon>
        <taxon>Pseudomonadati</taxon>
        <taxon>Pseudomonadota</taxon>
        <taxon>Gammaproteobacteria</taxon>
        <taxon>Alteromonadales</taxon>
        <taxon>Alteromonadaceae</taxon>
        <taxon>Agarivorans</taxon>
    </lineage>
</organism>
<dbReference type="GO" id="GO:0032259">
    <property type="term" value="P:methylation"/>
    <property type="evidence" value="ECO:0007669"/>
    <property type="project" value="UniProtKB-KW"/>
</dbReference>
<evidence type="ECO:0000313" key="15">
    <source>
        <dbReference type="EMBL" id="GAD02498.1"/>
    </source>
</evidence>
<dbReference type="InterPro" id="IPR035996">
    <property type="entry name" value="4pyrrol_Methylase_sf"/>
</dbReference>
<evidence type="ECO:0000256" key="5">
    <source>
        <dbReference type="ARBA" id="ARBA00022679"/>
    </source>
</evidence>
<dbReference type="EC" id="2.1.1.107" evidence="2"/>
<keyword evidence="10" id="KW-0511">Multifunctional enzyme</keyword>
<dbReference type="Gene3D" id="3.30.950.10">
    <property type="entry name" value="Methyltransferase, Cobalt-precorrin-4 Transmethylase, Domain 2"/>
    <property type="match status" value="1"/>
</dbReference>